<dbReference type="EMBL" id="CP049218">
    <property type="protein sequence ID" value="QTG16679.1"/>
    <property type="molecule type" value="Genomic_DNA"/>
</dbReference>
<name>A0AAJ4TD25_AGRTU</name>
<proteinExistence type="predicted"/>
<evidence type="ECO:0000313" key="2">
    <source>
        <dbReference type="Proteomes" id="UP000663946"/>
    </source>
</evidence>
<dbReference type="RefSeq" id="WP_333722377.1">
    <property type="nucleotide sequence ID" value="NZ_CP049218.1"/>
</dbReference>
<reference evidence="1" key="1">
    <citation type="submission" date="2020-02" db="EMBL/GenBank/DDBJ databases">
        <title>Unexpected conservation and global transmission of agrobacterial virulence plasmids.</title>
        <authorList>
            <person name="Weisberg A.J."/>
            <person name="Davis E.W. II"/>
            <person name="Tabima J.R."/>
            <person name="Belcher M.S."/>
            <person name="Miller M."/>
            <person name="Kuo C.-H."/>
            <person name="Loper J.E."/>
            <person name="Grunwald N.J."/>
            <person name="Putnam M.L."/>
            <person name="Chang J.H."/>
        </authorList>
    </citation>
    <scope>NUCLEOTIDE SEQUENCE</scope>
    <source>
        <strain evidence="1">Q15/94</strain>
        <plasmid evidence="1">pQ15_94_1</plasmid>
    </source>
</reference>
<geneLocation type="plasmid" evidence="1 2">
    <name>pQ15_94_1</name>
</geneLocation>
<evidence type="ECO:0000313" key="1">
    <source>
        <dbReference type="EMBL" id="QTG16679.1"/>
    </source>
</evidence>
<protein>
    <submittedName>
        <fullName evidence="1">Uncharacterized protein</fullName>
    </submittedName>
</protein>
<organism evidence="1 2">
    <name type="scientific">Agrobacterium tumefaciens</name>
    <dbReference type="NCBI Taxonomy" id="358"/>
    <lineage>
        <taxon>Bacteria</taxon>
        <taxon>Pseudomonadati</taxon>
        <taxon>Pseudomonadota</taxon>
        <taxon>Alphaproteobacteria</taxon>
        <taxon>Hyphomicrobiales</taxon>
        <taxon>Rhizobiaceae</taxon>
        <taxon>Rhizobium/Agrobacterium group</taxon>
        <taxon>Agrobacterium</taxon>
        <taxon>Agrobacterium tumefaciens complex</taxon>
    </lineage>
</organism>
<dbReference type="Proteomes" id="UP000663946">
    <property type="component" value="Plasmid pQ15_94_1"/>
</dbReference>
<dbReference type="AlphaFoldDB" id="A0AAJ4TD25"/>
<accession>A0AAJ4TD25</accession>
<keyword evidence="1" id="KW-0614">Plasmid</keyword>
<gene>
    <name evidence="1" type="ORF">G6M86_25665</name>
</gene>
<sequence length="186" mass="19990">MPDARKANAEEILSAFAVEPAHNKATLDLYLKQYPELASELIDLSLELEMIDPTGVDVIDTDSPIVNAAWAAFVGGGVTDTPITAASFTREVANDMELKLAALMGLRDRKVEVDSLPNGFSARLSKALATPVSRLKEYLAGPQGMPVGASFKSDAKPEQKPKISINQLLAECGHTPEQISNLLKED</sequence>